<dbReference type="AlphaFoldDB" id="A0A414FYQ4"/>
<dbReference type="InterPro" id="IPR017896">
    <property type="entry name" value="4Fe4S_Fe-S-bd"/>
</dbReference>
<gene>
    <name evidence="7" type="ORF">DW787_04365</name>
</gene>
<dbReference type="InterPro" id="IPR050572">
    <property type="entry name" value="Fe-S_Ferredoxin"/>
</dbReference>
<dbReference type="Pfam" id="PF13187">
    <property type="entry name" value="Fer4_9"/>
    <property type="match status" value="1"/>
</dbReference>
<reference evidence="7 8" key="1">
    <citation type="submission" date="2018-08" db="EMBL/GenBank/DDBJ databases">
        <title>A genome reference for cultivated species of the human gut microbiota.</title>
        <authorList>
            <person name="Zou Y."/>
            <person name="Xue W."/>
            <person name="Luo G."/>
        </authorList>
    </citation>
    <scope>NUCLEOTIDE SEQUENCE [LARGE SCALE GENOMIC DNA]</scope>
    <source>
        <strain evidence="7 8">AM30-5LB</strain>
    </source>
</reference>
<dbReference type="RefSeq" id="WP_118271763.1">
    <property type="nucleotide sequence ID" value="NZ_CACRTN010000010.1"/>
</dbReference>
<organism evidence="7 8">
    <name type="scientific">Collinsella intestinalis</name>
    <dbReference type="NCBI Taxonomy" id="147207"/>
    <lineage>
        <taxon>Bacteria</taxon>
        <taxon>Bacillati</taxon>
        <taxon>Actinomycetota</taxon>
        <taxon>Coriobacteriia</taxon>
        <taxon>Coriobacteriales</taxon>
        <taxon>Coriobacteriaceae</taxon>
        <taxon>Collinsella</taxon>
    </lineage>
</organism>
<feature type="domain" description="4Fe-4S ferredoxin-type" evidence="6">
    <location>
        <begin position="343"/>
        <end position="372"/>
    </location>
</feature>
<feature type="coiled-coil region" evidence="5">
    <location>
        <begin position="384"/>
        <end position="411"/>
    </location>
</feature>
<evidence type="ECO:0000256" key="1">
    <source>
        <dbReference type="ARBA" id="ARBA00022485"/>
    </source>
</evidence>
<dbReference type="SUPFAM" id="SSF54862">
    <property type="entry name" value="4Fe-4S ferredoxins"/>
    <property type="match status" value="2"/>
</dbReference>
<keyword evidence="5" id="KW-0175">Coiled coil</keyword>
<dbReference type="PROSITE" id="PS00198">
    <property type="entry name" value="4FE4S_FER_1"/>
    <property type="match status" value="2"/>
</dbReference>
<dbReference type="GO" id="GO:0046872">
    <property type="term" value="F:metal ion binding"/>
    <property type="evidence" value="ECO:0007669"/>
    <property type="project" value="UniProtKB-KW"/>
</dbReference>
<dbReference type="EMBL" id="QSJI01000002">
    <property type="protein sequence ID" value="RHD56769.1"/>
    <property type="molecule type" value="Genomic_DNA"/>
</dbReference>
<evidence type="ECO:0000313" key="8">
    <source>
        <dbReference type="Proteomes" id="UP000286050"/>
    </source>
</evidence>
<dbReference type="PROSITE" id="PS51379">
    <property type="entry name" value="4FE4S_FER_2"/>
    <property type="match status" value="3"/>
</dbReference>
<keyword evidence="1" id="KW-0004">4Fe-4S</keyword>
<evidence type="ECO:0000259" key="6">
    <source>
        <dbReference type="PROSITE" id="PS51379"/>
    </source>
</evidence>
<evidence type="ECO:0000256" key="4">
    <source>
        <dbReference type="ARBA" id="ARBA00023014"/>
    </source>
</evidence>
<dbReference type="Proteomes" id="UP000286050">
    <property type="component" value="Unassembled WGS sequence"/>
</dbReference>
<dbReference type="PANTHER" id="PTHR43687:SF1">
    <property type="entry name" value="FERREDOXIN III"/>
    <property type="match status" value="1"/>
</dbReference>
<keyword evidence="3" id="KW-0408">Iron</keyword>
<protein>
    <submittedName>
        <fullName evidence="7">4Fe-4S dicluster domain-containing protein</fullName>
    </submittedName>
</protein>
<name>A0A414FYQ4_9ACTN</name>
<dbReference type="PANTHER" id="PTHR43687">
    <property type="entry name" value="ADENYLYLSULFATE REDUCTASE, BETA SUBUNIT"/>
    <property type="match status" value="1"/>
</dbReference>
<proteinExistence type="predicted"/>
<evidence type="ECO:0000313" key="7">
    <source>
        <dbReference type="EMBL" id="RHD56769.1"/>
    </source>
</evidence>
<keyword evidence="2" id="KW-0479">Metal-binding</keyword>
<comment type="caution">
    <text evidence="7">The sequence shown here is derived from an EMBL/GenBank/DDBJ whole genome shotgun (WGS) entry which is preliminary data.</text>
</comment>
<feature type="domain" description="4Fe-4S ferredoxin-type" evidence="6">
    <location>
        <begin position="84"/>
        <end position="114"/>
    </location>
</feature>
<accession>A0A414FYQ4</accession>
<dbReference type="Gene3D" id="3.30.70.20">
    <property type="match status" value="2"/>
</dbReference>
<sequence>MAEQHDMFDDIIEISKGVDALKNPFGGITDALLGTVDESKPHWNPADYKERPRVNCIPCLACKSEKSSCHACMDVCPVNAIEIEDGAIDVLDSCRKCGLCVAACPTEAFVSPRLQPKKVYDAVARAATAHETAYVTCTRALKRIPRENEVLVACVGDVTRETWFSILTDFPNVSVYLPLDICANCRNACGEEMLGEAIGEAEEWAGRGMGLEVEPRDLKCNKRREYERKEFMDKIVRQTGLTVSKLTPATAAVASVTQRIREHSSRVSALEKTLNSACGVTTQKRRRILTQGRQLMLSTLQQHPELAENVRVQFPEFDHDRCTMCGACVEACPTFACDLLNGGKLAIEPTYCIGCGLCAEVCSDHALKMVERDGSELVVPDPEAERKAKLAAEAKAEYAEAKAEVKQKLGRALDQIEKLAD</sequence>
<keyword evidence="4" id="KW-0411">Iron-sulfur</keyword>
<feature type="domain" description="4Fe-4S ferredoxin-type" evidence="6">
    <location>
        <begin position="313"/>
        <end position="342"/>
    </location>
</feature>
<evidence type="ECO:0000256" key="3">
    <source>
        <dbReference type="ARBA" id="ARBA00023004"/>
    </source>
</evidence>
<dbReference type="InterPro" id="IPR017900">
    <property type="entry name" value="4Fe4S_Fe_S_CS"/>
</dbReference>
<evidence type="ECO:0000256" key="2">
    <source>
        <dbReference type="ARBA" id="ARBA00022723"/>
    </source>
</evidence>
<evidence type="ECO:0000256" key="5">
    <source>
        <dbReference type="SAM" id="Coils"/>
    </source>
</evidence>
<dbReference type="Pfam" id="PF13237">
    <property type="entry name" value="Fer4_10"/>
    <property type="match status" value="1"/>
</dbReference>
<dbReference type="GO" id="GO:0051539">
    <property type="term" value="F:4 iron, 4 sulfur cluster binding"/>
    <property type="evidence" value="ECO:0007669"/>
    <property type="project" value="UniProtKB-KW"/>
</dbReference>